<dbReference type="Proteomes" id="UP000051497">
    <property type="component" value="Unassembled WGS sequence"/>
</dbReference>
<evidence type="ECO:0000313" key="5">
    <source>
        <dbReference type="Proteomes" id="UP000051497"/>
    </source>
</evidence>
<feature type="region of interest" description="Disordered" evidence="2">
    <location>
        <begin position="1"/>
        <end position="36"/>
    </location>
</feature>
<feature type="region of interest" description="Disordered" evidence="2">
    <location>
        <begin position="729"/>
        <end position="778"/>
    </location>
</feature>
<sequence length="912" mass="101737">MSSGNNIPPPPKGGPIPPPPKGGPGGPGGPPPAMKPVKKLAEMTKDERIAWIDAGAGLNLKVLKAGRYPNETDILARIGARESDAGKGIPDSDAEMQKKLAAELQAILKAKLIELFTLAETDPTKAAPLIKKIEDNMKRWKGSAVGLNDYHDLLQKELPSSTAKAKSSTRPLPPPDTNDKEYQKLVSLEEKVKQESAALTKEYEKLYKQYQTAGAEHKSALYEQLAAVVQKINEQRGNIANFKGRVRESEEKIKQIEMQIAAPEKAKQIAINKIRDEIAALKNEQGYTDPDTKAENQKHIAKLEKKIKIEEVKPSHTTEVLAEYEEALKKGEQTLANNQEKAKKANEIIALFTVPSTWAKVNSEERKRAEAGNQKPKLTGEFDPKGMIIGDKGQRQIDLRSLDANQLSRLARFFSHTRNEFSISDNDSIIALTKEINGVLGVNPLVNFDVLMDIAEGKLRRKENTFAPYTAQQYFNEDGLVRDNSRKPNYDKLLQRNENLRDVELNKKRGITFSGKDYLNRKRTIELNYLTDTQMQKLQQFFATAKGELQTPEGGVNREAVTNRINQLLNQTNLTYEDIADIAEGHLVRKSAHAPSDHFTVLSKDVERKGNAPSYDALVQQRTDFIAEQARLQREARELERKQAKEEREQAVAAVQGEATAFIQTQREQFEADLQEISPGFTLDVNNIKLFQRFVDSVQIEANRQELSSALQDAIVQQLQQMNPQVKLASDLPQPKRVDTPSTQPSQTVTPPDVPKPPQSDGGQPKPNSPTSSLKNDQTALKIVKNILSDIDIKSRFKKADTNKKFGFASYKMFQNKKRGGQLKALDDAIKEARTLVMTDPDAAFTKIDQAIANVKSDLDKEHKGGKRKLGESRLEKAVNDLSKEIDKMKSALGVTVAAQEPQKAPKRRKNN</sequence>
<feature type="compositionally biased region" description="Low complexity" evidence="2">
    <location>
        <begin position="740"/>
        <end position="751"/>
    </location>
</feature>
<dbReference type="RefSeq" id="WP_075067760.1">
    <property type="nucleotide sequence ID" value="NZ_LKAJ02000001.1"/>
</dbReference>
<gene>
    <name evidence="4" type="ORF">HT99x_000100</name>
    <name evidence="3" type="ORF">HT99x_03181</name>
</gene>
<keyword evidence="1" id="KW-0175">Coiled coil</keyword>
<evidence type="ECO:0000256" key="1">
    <source>
        <dbReference type="SAM" id="Coils"/>
    </source>
</evidence>
<feature type="region of interest" description="Disordered" evidence="2">
    <location>
        <begin position="363"/>
        <end position="386"/>
    </location>
</feature>
<organism evidence="3">
    <name type="scientific">Candidatus Berkiella aquae</name>
    <dbReference type="NCBI Taxonomy" id="295108"/>
    <lineage>
        <taxon>Bacteria</taxon>
        <taxon>Pseudomonadati</taxon>
        <taxon>Pseudomonadota</taxon>
        <taxon>Gammaproteobacteria</taxon>
        <taxon>Candidatus Berkiellales</taxon>
        <taxon>Candidatus Berkiellaceae</taxon>
        <taxon>Candidatus Berkiella</taxon>
    </lineage>
</organism>
<dbReference type="OrthoDB" id="9871540at2"/>
<comment type="caution">
    <text evidence="3">The sequence shown here is derived from an EMBL/GenBank/DDBJ whole genome shotgun (WGS) entry which is preliminary data.</text>
</comment>
<feature type="compositionally biased region" description="Pro residues" evidence="2">
    <location>
        <begin position="7"/>
        <end position="34"/>
    </location>
</feature>
<accession>A0A0Q9Y9S1</accession>
<feature type="region of interest" description="Disordered" evidence="2">
    <location>
        <begin position="159"/>
        <end position="180"/>
    </location>
</feature>
<feature type="coiled-coil region" evidence="1">
    <location>
        <begin position="622"/>
        <end position="654"/>
    </location>
</feature>
<dbReference type="AlphaFoldDB" id="A0A0Q9Y9S1"/>
<reference evidence="4" key="2">
    <citation type="journal article" date="2016" name="Genome Announc.">
        <title>Draft Genome Sequences of Two Novel Amoeba-Resistant Intranuclear Bacteria, 'Candidatus Berkiella cookevillensis' and 'Candidatus Berkiella aquae'.</title>
        <authorList>
            <person name="Mehari Y.T."/>
            <person name="Arivett B.A."/>
            <person name="Farone A.L."/>
            <person name="Gunderson J.H."/>
            <person name="Farone M.B."/>
        </authorList>
    </citation>
    <scope>NUCLEOTIDE SEQUENCE</scope>
    <source>
        <strain evidence="4">HT99</strain>
    </source>
</reference>
<dbReference type="EMBL" id="LKAJ02000001">
    <property type="protein sequence ID" value="MCS5709818.1"/>
    <property type="molecule type" value="Genomic_DNA"/>
</dbReference>
<reference evidence="4" key="3">
    <citation type="submission" date="2021-06" db="EMBL/GenBank/DDBJ databases">
        <title>Genomic Description and Analysis of Intracellular Bacteria, Candidatus Berkiella cookevillensis and Candidatus Berkiella aquae.</title>
        <authorList>
            <person name="Kidane D.T."/>
            <person name="Mehari Y.T."/>
            <person name="Rice F.C."/>
            <person name="Arivett B.A."/>
            <person name="Farone A.L."/>
            <person name="Berk S.G."/>
            <person name="Farone M.B."/>
        </authorList>
    </citation>
    <scope>NUCLEOTIDE SEQUENCE</scope>
    <source>
        <strain evidence="4">HT99</strain>
    </source>
</reference>
<evidence type="ECO:0000313" key="4">
    <source>
        <dbReference type="EMBL" id="MCS5709818.1"/>
    </source>
</evidence>
<feature type="compositionally biased region" description="Polar residues" evidence="2">
    <location>
        <begin position="769"/>
        <end position="778"/>
    </location>
</feature>
<keyword evidence="5" id="KW-1185">Reference proteome</keyword>
<evidence type="ECO:0000313" key="3">
    <source>
        <dbReference type="EMBL" id="KRG17488.1"/>
    </source>
</evidence>
<protein>
    <submittedName>
        <fullName evidence="3">Uncharacterized protein</fullName>
    </submittedName>
</protein>
<feature type="coiled-coil region" evidence="1">
    <location>
        <begin position="189"/>
        <end position="348"/>
    </location>
</feature>
<evidence type="ECO:0000256" key="2">
    <source>
        <dbReference type="SAM" id="MobiDB-lite"/>
    </source>
</evidence>
<name>A0A0Q9Y9S1_9GAMM</name>
<reference evidence="3" key="1">
    <citation type="submission" date="2015-09" db="EMBL/GenBank/DDBJ databases">
        <title>Draft Genome Sequences of Two Novel Amoeba-resistant Intranuclear Bacteria, Candidatus Berkiella cookevillensis and Candidatus Berkiella aquae.</title>
        <authorList>
            <person name="Mehari Y.T."/>
            <person name="Arivett B.A."/>
            <person name="Farone A.L."/>
            <person name="Gunderson J.H."/>
            <person name="Farone M.B."/>
        </authorList>
    </citation>
    <scope>NUCLEOTIDE SEQUENCE [LARGE SCALE GENOMIC DNA]</scope>
    <source>
        <strain evidence="3">HT99</strain>
    </source>
</reference>
<dbReference type="EMBL" id="LKAJ01000028">
    <property type="protein sequence ID" value="KRG17488.1"/>
    <property type="molecule type" value="Genomic_DNA"/>
</dbReference>
<feature type="compositionally biased region" description="Polar residues" evidence="2">
    <location>
        <begin position="159"/>
        <end position="170"/>
    </location>
</feature>
<proteinExistence type="predicted"/>